<accession>A0ABR9KSY9</accession>
<comment type="caution">
    <text evidence="2">The sequence shown here is derived from an EMBL/GenBank/DDBJ whole genome shotgun (WGS) entry which is preliminary data.</text>
</comment>
<keyword evidence="3" id="KW-1185">Reference proteome</keyword>
<evidence type="ECO:0000256" key="1">
    <source>
        <dbReference type="SAM" id="MobiDB-lite"/>
    </source>
</evidence>
<dbReference type="EMBL" id="JADBEF010000001">
    <property type="protein sequence ID" value="MBE1565145.1"/>
    <property type="molecule type" value="Genomic_DNA"/>
</dbReference>
<name>A0ABR9KSY9_9ACTN</name>
<protein>
    <submittedName>
        <fullName evidence="2">Uncharacterized protein</fullName>
    </submittedName>
</protein>
<evidence type="ECO:0000313" key="3">
    <source>
        <dbReference type="Proteomes" id="UP000661607"/>
    </source>
</evidence>
<sequence>MALSPPDVDAIFRSGSRYGWPNGATAEIEVLDIGTVNLPTGRLVARDNDGWIPDPESADETPREGEGA</sequence>
<organism evidence="2 3">
    <name type="scientific">Nonomuraea africana</name>
    <dbReference type="NCBI Taxonomy" id="46171"/>
    <lineage>
        <taxon>Bacteria</taxon>
        <taxon>Bacillati</taxon>
        <taxon>Actinomycetota</taxon>
        <taxon>Actinomycetes</taxon>
        <taxon>Streptosporangiales</taxon>
        <taxon>Streptosporangiaceae</taxon>
        <taxon>Nonomuraea</taxon>
    </lineage>
</organism>
<proteinExistence type="predicted"/>
<gene>
    <name evidence="2" type="ORF">H4W81_007924</name>
</gene>
<evidence type="ECO:0000313" key="2">
    <source>
        <dbReference type="EMBL" id="MBE1565145.1"/>
    </source>
</evidence>
<dbReference type="RefSeq" id="WP_192779413.1">
    <property type="nucleotide sequence ID" value="NZ_BAAASY010000018.1"/>
</dbReference>
<dbReference type="Proteomes" id="UP000661607">
    <property type="component" value="Unassembled WGS sequence"/>
</dbReference>
<feature type="region of interest" description="Disordered" evidence="1">
    <location>
        <begin position="44"/>
        <end position="68"/>
    </location>
</feature>
<reference evidence="2 3" key="1">
    <citation type="submission" date="2020-10" db="EMBL/GenBank/DDBJ databases">
        <title>Sequencing the genomes of 1000 actinobacteria strains.</title>
        <authorList>
            <person name="Klenk H.-P."/>
        </authorList>
    </citation>
    <scope>NUCLEOTIDE SEQUENCE [LARGE SCALE GENOMIC DNA]</scope>
    <source>
        <strain evidence="2 3">DSM 43748</strain>
    </source>
</reference>